<sequence length="1634" mass="182424">MSASLAATDLDRSPSLSSASSTSTSSGPTSQPLTPALSSASASETYLSSSALPPSTPEKTPFPRLSKTPTSSSASTSPWKAGHRANGAGSKSFDAARAAWANLESEAVRNPSPERKAVGTPFADSSNYRSSPTIPSQAPGSPNRFSASPTKTRPALPTIPSDRPSYSPSSRAPASPSQTHSDRVLSSAIFATRPTTPSLGPSSPLIGRETSVRRAGMGHKRAMTLPHLGAGLGRDGLPVPLSAGGGGGEGGLVVEEDVPGLPGRARLSRPADSLTPSLGPSPSSVFHSSHGLPSTSTGPKRSTTMSLLPSMAVKAIDKQRQGLVAYEYLCHLAEARDWLETHLTTLPSSTPLWDPNDTINDFEQSLRNGYALAHLARSLGGERCQGPIYNDPVRHFRHTVNINIFFQLLDEVGLPEIFRFETVDLYDAKNLPKVVYCLHALSHLMARRGLTDKMHDLVGQIEFTDAEVGAAQKGLNDAGVRMPNFAGIGKALDKHESPPSPPPETDEERRERMWSEAEGGVRGLQARARGALVRRWVEKERRRREVEERRRREEEAEERRRAEEAEAQRKAEEAEARRRQEEEDARIAAEEEERRYQAAVREAAKTLVGFQAAARGAIERRRFFAPIEQLAVHNEAVTAFQAAARGALARRELRQEIVDLKDASPAVTAFQAACRGALARQGLLDRIQHLRSAESFIVGVQSRIRGHLARQDYRSKARNLRKTEVVKSVGGLQSLARAALARRRVKTQRQELGFVEPDVVGIQAQTRGFLGRTAFIAWHQHVRANEGIVVFLQSLIRGAVARKKYFAMHRHLQQNMSNVVRLQAAIRSRRQGSQYRQLRVGKNVPVSTIKNFMRLLDDSEFDYRGELQLESLRKELVSAIRETQELEDDVKDLDTKIALLVKNKITHEVARAQRANKGTLAPLKRSSLLSAANDPFAGGTLDHHTQRKLDLYQQLFWHLQTKPAYLAKLFANMSRMRVSEKTQKQIEATTFVMFGYAQGHREEFLLLKLFQRSIQEEFASLANMAAFVRGNFTFVRLLVHCGRGVQQRQYLAGALATEIKAVMGRQGLDLGTDPIAIYQAELEREESRTGLPSQRPKDVDYAHALADRETNALFIQHLIALRKATTAFLRAIFTSTARMPFGIRYVAREIFRALRARFPNEPEHESLRIAGHVVYYRFLQPAIVAPETFGIVEGVVPPIQRQNLGEVCKMLNQISVGRLFGADQEYLMPMSDFITSSAAEFTQWIFELIHIEDAETYFRADEYVDAAASRRPVIYISPNDIYATHSILVETLDVIAPEDDDPVRQILVELGGVPTASSAELERARADEVALTLATRLLPHEDPDAESKHLFNQAKRRVLAILKVQHGNDLEAVLAQQVTPEDEDAWIRIVEEEEEEERRLAHAQRRAVVPQMDDIRNMSFHQLKMATLSDIVELRRTGLVAKNDKYQAILNAIAHDIRSKHHRRVQRQNELQTMHATLSSLKDKKRYLEDQIKSYHVYIDQSMAGIQKKSKKRIVLPWSIQGVHQRQLEKQGKKYKFGSYKYTAQTLYERGVLLSIEQVSPKTFDKVSMTFSSDNVGVFEIKVEFTGKTLSAVELKLEDLLEAQWVGKQTVSIGEAVKMNLVELLDLINRKFYQ</sequence>
<dbReference type="GO" id="GO:1903479">
    <property type="term" value="P:mitotic actomyosin contractile ring assembly actin filament organization"/>
    <property type="evidence" value="ECO:0007669"/>
    <property type="project" value="TreeGrafter"/>
</dbReference>
<dbReference type="PROSITE" id="PS50021">
    <property type="entry name" value="CH"/>
    <property type="match status" value="1"/>
</dbReference>
<dbReference type="EMBL" id="LK052947">
    <property type="protein sequence ID" value="CDR46321.1"/>
    <property type="molecule type" value="Genomic_DNA"/>
</dbReference>
<evidence type="ECO:0000256" key="2">
    <source>
        <dbReference type="SAM" id="MobiDB-lite"/>
    </source>
</evidence>
<dbReference type="PROSITE" id="PS50018">
    <property type="entry name" value="RAS_GTPASE_ACTIV_2"/>
    <property type="match status" value="1"/>
</dbReference>
<evidence type="ECO:0000313" key="5">
    <source>
        <dbReference type="EMBL" id="CDR46321.1"/>
    </source>
</evidence>
<feature type="domain" description="Ras-GAP" evidence="3">
    <location>
        <begin position="988"/>
        <end position="1216"/>
    </location>
</feature>
<evidence type="ECO:0000256" key="1">
    <source>
        <dbReference type="SAM" id="Coils"/>
    </source>
</evidence>
<feature type="region of interest" description="Disordered" evidence="2">
    <location>
        <begin position="490"/>
        <end position="520"/>
    </location>
</feature>
<gene>
    <name evidence="5" type="ORF">RHTO0S_12e02960g</name>
</gene>
<dbReference type="InterPro" id="IPR001936">
    <property type="entry name" value="RasGAP_dom"/>
</dbReference>
<dbReference type="GO" id="GO:0110085">
    <property type="term" value="C:mitotic actomyosin contractile ring"/>
    <property type="evidence" value="ECO:0007669"/>
    <property type="project" value="TreeGrafter"/>
</dbReference>
<dbReference type="SUPFAM" id="SSF143885">
    <property type="entry name" value="RGC domain-like"/>
    <property type="match status" value="1"/>
</dbReference>
<evidence type="ECO:0000259" key="4">
    <source>
        <dbReference type="PROSITE" id="PS50021"/>
    </source>
</evidence>
<feature type="region of interest" description="Disordered" evidence="2">
    <location>
        <begin position="544"/>
        <end position="585"/>
    </location>
</feature>
<dbReference type="OrthoDB" id="775356at2759"/>
<accession>A0A061BEJ9</accession>
<name>A0A061BEJ9_RHOTO</name>
<dbReference type="Pfam" id="PF00307">
    <property type="entry name" value="CH"/>
    <property type="match status" value="1"/>
</dbReference>
<dbReference type="PROSITE" id="PS50096">
    <property type="entry name" value="IQ"/>
    <property type="match status" value="6"/>
</dbReference>
<organism evidence="5">
    <name type="scientific">Rhodotorula toruloides</name>
    <name type="common">Yeast</name>
    <name type="synonym">Rhodosporidium toruloides</name>
    <dbReference type="NCBI Taxonomy" id="5286"/>
    <lineage>
        <taxon>Eukaryota</taxon>
        <taxon>Fungi</taxon>
        <taxon>Dikarya</taxon>
        <taxon>Basidiomycota</taxon>
        <taxon>Pucciniomycotina</taxon>
        <taxon>Microbotryomycetes</taxon>
        <taxon>Sporidiobolales</taxon>
        <taxon>Sporidiobolaceae</taxon>
        <taxon>Rhodotorula</taxon>
    </lineage>
</organism>
<feature type="region of interest" description="Disordered" evidence="2">
    <location>
        <begin position="1"/>
        <end position="184"/>
    </location>
</feature>
<dbReference type="InterPro" id="IPR008936">
    <property type="entry name" value="Rho_GTPase_activation_prot"/>
</dbReference>
<evidence type="ECO:0000259" key="3">
    <source>
        <dbReference type="PROSITE" id="PS50018"/>
    </source>
</evidence>
<keyword evidence="1" id="KW-0175">Coiled coil</keyword>
<protein>
    <submittedName>
        <fullName evidence="5">RHTO0S12e02960g1_1</fullName>
    </submittedName>
</protein>
<dbReference type="CDD" id="cd21206">
    <property type="entry name" value="CH_IQGAP"/>
    <property type="match status" value="1"/>
</dbReference>
<dbReference type="SUPFAM" id="SSF48350">
    <property type="entry name" value="GTPase activation domain, GAP"/>
    <property type="match status" value="1"/>
</dbReference>
<dbReference type="PANTHER" id="PTHR14149:SF14">
    <property type="entry name" value="CALPONIN-HOMOLOGY (CH) DOMAIN-CONTAINING PROTEIN"/>
    <property type="match status" value="1"/>
</dbReference>
<dbReference type="GO" id="GO:0051015">
    <property type="term" value="F:actin filament binding"/>
    <property type="evidence" value="ECO:0007669"/>
    <property type="project" value="TreeGrafter"/>
</dbReference>
<dbReference type="GO" id="GO:0005096">
    <property type="term" value="F:GTPase activator activity"/>
    <property type="evidence" value="ECO:0007669"/>
    <property type="project" value="TreeGrafter"/>
</dbReference>
<dbReference type="PANTHER" id="PTHR14149">
    <property type="entry name" value="RAS GTPASE-ACTIVATING PROTEIN WITH IQ MOTIF"/>
    <property type="match status" value="1"/>
</dbReference>
<feature type="coiled-coil region" evidence="1">
    <location>
        <begin position="869"/>
        <end position="903"/>
    </location>
</feature>
<dbReference type="InterPro" id="IPR001715">
    <property type="entry name" value="CH_dom"/>
</dbReference>
<dbReference type="SUPFAM" id="SSF47576">
    <property type="entry name" value="Calponin-homology domain, CH-domain"/>
    <property type="match status" value="1"/>
</dbReference>
<proteinExistence type="predicted"/>
<feature type="domain" description="Calponin-homology (CH)" evidence="4">
    <location>
        <begin position="329"/>
        <end position="445"/>
    </location>
</feature>
<dbReference type="InterPro" id="IPR000048">
    <property type="entry name" value="IQ_motif_EF-hand-BS"/>
</dbReference>
<dbReference type="Pfam" id="PF00616">
    <property type="entry name" value="RasGAP"/>
    <property type="match status" value="1"/>
</dbReference>
<feature type="compositionally biased region" description="Low complexity" evidence="2">
    <location>
        <begin position="160"/>
        <end position="177"/>
    </location>
</feature>
<reference evidence="5" key="1">
    <citation type="journal article" date="2014" name="Genome Announc.">
        <title>Draft genome sequence of Rhodosporidium toruloides CECT1137, an oleaginous yeast of biotechnological interest.</title>
        <authorList>
            <person name="Morin N."/>
            <person name="Calcas X."/>
            <person name="Devillers H."/>
            <person name="Durrens P."/>
            <person name="Sherman D.J."/>
            <person name="Nicaud J.-M."/>
            <person name="Neuveglise C."/>
        </authorList>
    </citation>
    <scope>NUCLEOTIDE SEQUENCE</scope>
    <source>
        <strain evidence="5">CECT1137</strain>
    </source>
</reference>
<feature type="compositionally biased region" description="Polar residues" evidence="2">
    <location>
        <begin position="285"/>
        <end position="303"/>
    </location>
</feature>
<dbReference type="Gene3D" id="1.10.506.10">
    <property type="entry name" value="GTPase Activation - p120gap, domain 1"/>
    <property type="match status" value="1"/>
</dbReference>
<feature type="region of interest" description="Disordered" evidence="2">
    <location>
        <begin position="263"/>
        <end position="303"/>
    </location>
</feature>
<feature type="compositionally biased region" description="Low complexity" evidence="2">
    <location>
        <begin position="273"/>
        <end position="284"/>
    </location>
</feature>
<dbReference type="Pfam" id="PF00612">
    <property type="entry name" value="IQ"/>
    <property type="match status" value="2"/>
</dbReference>
<dbReference type="SMART" id="SM00323">
    <property type="entry name" value="RasGAP"/>
    <property type="match status" value="1"/>
</dbReference>
<feature type="compositionally biased region" description="Low complexity" evidence="2">
    <location>
        <begin position="13"/>
        <end position="52"/>
    </location>
</feature>
<dbReference type="SMART" id="SM00033">
    <property type="entry name" value="CH"/>
    <property type="match status" value="1"/>
</dbReference>
<dbReference type="GO" id="GO:0005516">
    <property type="term" value="F:calmodulin binding"/>
    <property type="evidence" value="ECO:0007669"/>
    <property type="project" value="TreeGrafter"/>
</dbReference>
<feature type="compositionally biased region" description="Low complexity" evidence="2">
    <location>
        <begin position="66"/>
        <end position="80"/>
    </location>
</feature>
<dbReference type="InterPro" id="IPR036872">
    <property type="entry name" value="CH_dom_sf"/>
</dbReference>
<dbReference type="Gene3D" id="1.10.418.10">
    <property type="entry name" value="Calponin-like domain"/>
    <property type="match status" value="1"/>
</dbReference>
<dbReference type="InterPro" id="IPR000593">
    <property type="entry name" value="RasGAP_C"/>
</dbReference>
<feature type="compositionally biased region" description="Polar residues" evidence="2">
    <location>
        <begin position="123"/>
        <end position="151"/>
    </location>
</feature>
<dbReference type="SMART" id="SM00015">
    <property type="entry name" value="IQ"/>
    <property type="match status" value="6"/>
</dbReference>
<dbReference type="Pfam" id="PF03836">
    <property type="entry name" value="RasGAP_C"/>
    <property type="match status" value="1"/>
</dbReference>